<evidence type="ECO:0000313" key="2">
    <source>
        <dbReference type="Proteomes" id="UP000199183"/>
    </source>
</evidence>
<gene>
    <name evidence="1" type="ORF">SAMN04489806_2214</name>
</gene>
<protein>
    <submittedName>
        <fullName evidence="1">Uncharacterized protein</fullName>
    </submittedName>
</protein>
<organism evidence="1 2">
    <name type="scientific">Paramicrobacterium humi</name>
    <dbReference type="NCBI Taxonomy" id="640635"/>
    <lineage>
        <taxon>Bacteria</taxon>
        <taxon>Bacillati</taxon>
        <taxon>Actinomycetota</taxon>
        <taxon>Actinomycetes</taxon>
        <taxon>Micrococcales</taxon>
        <taxon>Microbacteriaceae</taxon>
        <taxon>Paramicrobacterium</taxon>
    </lineage>
</organism>
<dbReference type="EMBL" id="FNRY01000001">
    <property type="protein sequence ID" value="SEB95270.1"/>
    <property type="molecule type" value="Genomic_DNA"/>
</dbReference>
<dbReference type="OrthoDB" id="3837984at2"/>
<dbReference type="STRING" id="640635.SAMN04489806_2214"/>
<dbReference type="RefSeq" id="WP_091183976.1">
    <property type="nucleotide sequence ID" value="NZ_FNRY01000001.1"/>
</dbReference>
<proteinExistence type="predicted"/>
<keyword evidence="2" id="KW-1185">Reference proteome</keyword>
<dbReference type="AlphaFoldDB" id="A0A1H4NJ06"/>
<dbReference type="Proteomes" id="UP000199183">
    <property type="component" value="Unassembled WGS sequence"/>
</dbReference>
<name>A0A1H4NJ06_9MICO</name>
<evidence type="ECO:0000313" key="1">
    <source>
        <dbReference type="EMBL" id="SEB95270.1"/>
    </source>
</evidence>
<sequence length="160" mass="17341">MNWFVEIEFEVAAAMNDETAFAFSAELGGVPLGRRRDSLGGEVGISLFADSIQEAIDSATSRVGAAAIATIGVPAFLRIDAMTQEIFERESDQPAFPDVIGYAEIARLAGVTRQTAREYAKGSAFPQPVIETAQGPLYAKSAVEAWLEKRVSRRRERLSA</sequence>
<accession>A0A1H4NJ06</accession>
<reference evidence="1 2" key="1">
    <citation type="submission" date="2016-10" db="EMBL/GenBank/DDBJ databases">
        <authorList>
            <person name="de Groot N.N."/>
        </authorList>
    </citation>
    <scope>NUCLEOTIDE SEQUENCE [LARGE SCALE GENOMIC DNA]</scope>
    <source>
        <strain evidence="1 2">DSM 21799</strain>
    </source>
</reference>